<dbReference type="InterPro" id="IPR040072">
    <property type="entry name" value="Methyltransferase_A"/>
</dbReference>
<dbReference type="NCBIfam" id="TIGR00048">
    <property type="entry name" value="rRNA_mod_RlmN"/>
    <property type="match status" value="1"/>
</dbReference>
<evidence type="ECO:0000259" key="13">
    <source>
        <dbReference type="PROSITE" id="PS51918"/>
    </source>
</evidence>
<evidence type="ECO:0000256" key="4">
    <source>
        <dbReference type="ARBA" id="ARBA00022490"/>
    </source>
</evidence>
<dbReference type="InterPro" id="IPR027492">
    <property type="entry name" value="RNA_MTrfase_RlmN"/>
</dbReference>
<dbReference type="InterPro" id="IPR007197">
    <property type="entry name" value="rSAM"/>
</dbReference>
<accession>A0A381X6I4</accession>
<keyword evidence="9" id="KW-0819">tRNA processing</keyword>
<evidence type="ECO:0000256" key="3">
    <source>
        <dbReference type="ARBA" id="ARBA00022485"/>
    </source>
</evidence>
<protein>
    <recommendedName>
        <fullName evidence="13">Radical SAM core domain-containing protein</fullName>
    </recommendedName>
</protein>
<dbReference type="PIRSF" id="PIRSF006004">
    <property type="entry name" value="CHP00048"/>
    <property type="match status" value="1"/>
</dbReference>
<feature type="domain" description="Radical SAM core" evidence="13">
    <location>
        <begin position="104"/>
        <end position="335"/>
    </location>
</feature>
<evidence type="ECO:0000256" key="11">
    <source>
        <dbReference type="ARBA" id="ARBA00023004"/>
    </source>
</evidence>
<keyword evidence="11" id="KW-0408">Iron</keyword>
<dbReference type="InterPro" id="IPR004383">
    <property type="entry name" value="rRNA_lsu_MTrfase_RlmN/Cfr"/>
</dbReference>
<dbReference type="SUPFAM" id="SSF102114">
    <property type="entry name" value="Radical SAM enzymes"/>
    <property type="match status" value="1"/>
</dbReference>
<evidence type="ECO:0000256" key="9">
    <source>
        <dbReference type="ARBA" id="ARBA00022694"/>
    </source>
</evidence>
<dbReference type="PROSITE" id="PS51918">
    <property type="entry name" value="RADICAL_SAM"/>
    <property type="match status" value="1"/>
</dbReference>
<dbReference type="PANTHER" id="PTHR30544">
    <property type="entry name" value="23S RRNA METHYLTRANSFERASE"/>
    <property type="match status" value="1"/>
</dbReference>
<dbReference type="InterPro" id="IPR048641">
    <property type="entry name" value="RlmN_N"/>
</dbReference>
<dbReference type="GO" id="GO:0070475">
    <property type="term" value="P:rRNA base methylation"/>
    <property type="evidence" value="ECO:0007669"/>
    <property type="project" value="InterPro"/>
</dbReference>
<dbReference type="GO" id="GO:0030488">
    <property type="term" value="P:tRNA methylation"/>
    <property type="evidence" value="ECO:0007669"/>
    <property type="project" value="InterPro"/>
</dbReference>
<keyword evidence="12" id="KW-0411">Iron-sulfur</keyword>
<dbReference type="Gene3D" id="3.20.20.70">
    <property type="entry name" value="Aldolase class I"/>
    <property type="match status" value="1"/>
</dbReference>
<evidence type="ECO:0000256" key="6">
    <source>
        <dbReference type="ARBA" id="ARBA00022603"/>
    </source>
</evidence>
<dbReference type="GO" id="GO:0051539">
    <property type="term" value="F:4 iron, 4 sulfur cluster binding"/>
    <property type="evidence" value="ECO:0007669"/>
    <property type="project" value="UniProtKB-KW"/>
</dbReference>
<dbReference type="SFLD" id="SFLDF00275">
    <property type="entry name" value="adenosine_C2_methyltransferase"/>
    <property type="match status" value="1"/>
</dbReference>
<evidence type="ECO:0000313" key="14">
    <source>
        <dbReference type="EMBL" id="SVA60359.1"/>
    </source>
</evidence>
<keyword evidence="8" id="KW-0949">S-adenosyl-L-methionine</keyword>
<evidence type="ECO:0000256" key="12">
    <source>
        <dbReference type="ARBA" id="ARBA00023014"/>
    </source>
</evidence>
<proteinExistence type="inferred from homology"/>
<dbReference type="InterPro" id="IPR013785">
    <property type="entry name" value="Aldolase_TIM"/>
</dbReference>
<evidence type="ECO:0000256" key="2">
    <source>
        <dbReference type="ARBA" id="ARBA00004496"/>
    </source>
</evidence>
<dbReference type="FunFam" id="3.20.20.70:FF:000014">
    <property type="entry name" value="Probable dual-specificity RNA methyltransferase RlmN"/>
    <property type="match status" value="1"/>
</dbReference>
<keyword evidence="6" id="KW-0489">Methyltransferase</keyword>
<evidence type="ECO:0000256" key="1">
    <source>
        <dbReference type="ARBA" id="ARBA00001966"/>
    </source>
</evidence>
<reference evidence="14" key="1">
    <citation type="submission" date="2018-05" db="EMBL/GenBank/DDBJ databases">
        <authorList>
            <person name="Lanie J.A."/>
            <person name="Ng W.-L."/>
            <person name="Kazmierczak K.M."/>
            <person name="Andrzejewski T.M."/>
            <person name="Davidsen T.M."/>
            <person name="Wayne K.J."/>
            <person name="Tettelin H."/>
            <person name="Glass J.I."/>
            <person name="Rusch D."/>
            <person name="Podicherti R."/>
            <person name="Tsui H.-C.T."/>
            <person name="Winkler M.E."/>
        </authorList>
    </citation>
    <scope>NUCLEOTIDE SEQUENCE</scope>
</reference>
<dbReference type="GO" id="GO:0005737">
    <property type="term" value="C:cytoplasm"/>
    <property type="evidence" value="ECO:0007669"/>
    <property type="project" value="UniProtKB-SubCell"/>
</dbReference>
<dbReference type="SFLD" id="SFLDG01062">
    <property type="entry name" value="methyltransferase_(Class_A)"/>
    <property type="match status" value="1"/>
</dbReference>
<comment type="subcellular location">
    <subcellularLocation>
        <location evidence="2">Cytoplasm</location>
    </subcellularLocation>
</comment>
<dbReference type="HAMAP" id="MF_01849">
    <property type="entry name" value="RNA_methyltr_RlmN"/>
    <property type="match status" value="1"/>
</dbReference>
<sequence length="353" mass="40134">MTSTVNTNIFPLIGHSITELENLAESFDEKPFRGRQIFDWLYRRQVDHTSDMMDLPESFRKKLRRFTIHPLKTINQDTSSSRQTKKFLFQLSDGEFVESVLMYEGDRITVCLSTQVGCAVDCDFCATAKMGFIKNLTVGEIVDQYIHLQKMSDEKITNVVFMGMGEPFLNYRNAIAAADLLHHPKGINLGAWRITISTTGIIPKIYQFTDEKQPYKLAISLNGSTHNQRLKTMPITQKHTLNDLLDSAKNYTMQSKKPVTFEYVLMDGINDDPLDSSRLKNLISSIQCKLNVIPYNEIGGKYKRSRDNKIETFLRSLKDAPFPVTVRWSKGTNIDAGCGQLATSTKTTNEKFG</sequence>
<keyword evidence="4" id="KW-0963">Cytoplasm</keyword>
<keyword evidence="7" id="KW-0808">Transferase</keyword>
<dbReference type="Gene3D" id="1.10.150.530">
    <property type="match status" value="1"/>
</dbReference>
<dbReference type="AlphaFoldDB" id="A0A381X6I4"/>
<comment type="cofactor">
    <cofactor evidence="1">
        <name>[4Fe-4S] cluster</name>
        <dbReference type="ChEBI" id="CHEBI:49883"/>
    </cofactor>
</comment>
<keyword evidence="3" id="KW-0004">4Fe-4S</keyword>
<dbReference type="Pfam" id="PF21016">
    <property type="entry name" value="RlmN_N"/>
    <property type="match status" value="1"/>
</dbReference>
<dbReference type="Pfam" id="PF04055">
    <property type="entry name" value="Radical_SAM"/>
    <property type="match status" value="1"/>
</dbReference>
<dbReference type="GO" id="GO:0008173">
    <property type="term" value="F:RNA methyltransferase activity"/>
    <property type="evidence" value="ECO:0007669"/>
    <property type="project" value="InterPro"/>
</dbReference>
<evidence type="ECO:0000256" key="10">
    <source>
        <dbReference type="ARBA" id="ARBA00022723"/>
    </source>
</evidence>
<dbReference type="EMBL" id="UINC01014091">
    <property type="protein sequence ID" value="SVA60359.1"/>
    <property type="molecule type" value="Genomic_DNA"/>
</dbReference>
<evidence type="ECO:0000256" key="5">
    <source>
        <dbReference type="ARBA" id="ARBA00022552"/>
    </source>
</evidence>
<dbReference type="SFLD" id="SFLDS00029">
    <property type="entry name" value="Radical_SAM"/>
    <property type="match status" value="1"/>
</dbReference>
<evidence type="ECO:0000256" key="8">
    <source>
        <dbReference type="ARBA" id="ARBA00022691"/>
    </source>
</evidence>
<keyword evidence="5" id="KW-0698">rRNA processing</keyword>
<dbReference type="GO" id="GO:0046872">
    <property type="term" value="F:metal ion binding"/>
    <property type="evidence" value="ECO:0007669"/>
    <property type="project" value="UniProtKB-KW"/>
</dbReference>
<gene>
    <name evidence="14" type="ORF">METZ01_LOCUS113213</name>
</gene>
<dbReference type="PANTHER" id="PTHR30544:SF5">
    <property type="entry name" value="RADICAL SAM CORE DOMAIN-CONTAINING PROTEIN"/>
    <property type="match status" value="1"/>
</dbReference>
<evidence type="ECO:0000256" key="7">
    <source>
        <dbReference type="ARBA" id="ARBA00022679"/>
    </source>
</evidence>
<dbReference type="InterPro" id="IPR058240">
    <property type="entry name" value="rSAM_sf"/>
</dbReference>
<name>A0A381X6I4_9ZZZZ</name>
<keyword evidence="10" id="KW-0479">Metal-binding</keyword>
<organism evidence="14">
    <name type="scientific">marine metagenome</name>
    <dbReference type="NCBI Taxonomy" id="408172"/>
    <lineage>
        <taxon>unclassified sequences</taxon>
        <taxon>metagenomes</taxon>
        <taxon>ecological metagenomes</taxon>
    </lineage>
</organism>